<proteinExistence type="predicted"/>
<evidence type="ECO:0000256" key="1">
    <source>
        <dbReference type="SAM" id="MobiDB-lite"/>
    </source>
</evidence>
<name>A0AAX3NQ20_BIFBR</name>
<protein>
    <submittedName>
        <fullName evidence="2">Uncharacterized protein</fullName>
    </submittedName>
</protein>
<gene>
    <name evidence="2" type="ORF">PUW55_04675</name>
</gene>
<reference evidence="2" key="1">
    <citation type="submission" date="2023-02" db="EMBL/GenBank/DDBJ databases">
        <authorList>
            <person name="Whidbey C."/>
        </authorList>
    </citation>
    <scope>NUCLEOTIDE SEQUENCE</scope>
    <source>
        <strain evidence="2">VSI11</strain>
    </source>
</reference>
<organism evidence="2 3">
    <name type="scientific">Bifidobacterium breve</name>
    <dbReference type="NCBI Taxonomy" id="1685"/>
    <lineage>
        <taxon>Bacteria</taxon>
        <taxon>Bacillati</taxon>
        <taxon>Actinomycetota</taxon>
        <taxon>Actinomycetes</taxon>
        <taxon>Bifidobacteriales</taxon>
        <taxon>Bifidobacteriaceae</taxon>
        <taxon>Bifidobacterium</taxon>
    </lineage>
</organism>
<feature type="region of interest" description="Disordered" evidence="1">
    <location>
        <begin position="29"/>
        <end position="60"/>
    </location>
</feature>
<dbReference type="EMBL" id="CP118083">
    <property type="protein sequence ID" value="WEB55650.1"/>
    <property type="molecule type" value="Genomic_DNA"/>
</dbReference>
<evidence type="ECO:0000313" key="3">
    <source>
        <dbReference type="Proteomes" id="UP001219009"/>
    </source>
</evidence>
<accession>A0AAX3NQ20</accession>
<dbReference type="Proteomes" id="UP001219009">
    <property type="component" value="Chromosome"/>
</dbReference>
<dbReference type="AlphaFoldDB" id="A0AAX3NQ20"/>
<evidence type="ECO:0000313" key="2">
    <source>
        <dbReference type="EMBL" id="WEB55650.1"/>
    </source>
</evidence>
<feature type="compositionally biased region" description="Basic and acidic residues" evidence="1">
    <location>
        <begin position="29"/>
        <end position="51"/>
    </location>
</feature>
<sequence>MNRKGGVLEGREVRAVAARAAMTLLPVDARPELPEREFGHFERLDSQRNADDGDAQDQSD</sequence>